<dbReference type="Pfam" id="PF08161">
    <property type="entry name" value="RRP12_HEAT"/>
    <property type="match status" value="1"/>
</dbReference>
<feature type="compositionally biased region" description="Acidic residues" evidence="4">
    <location>
        <begin position="1100"/>
        <end position="1111"/>
    </location>
</feature>
<feature type="domain" description="RRP12 N-terminal HEAT" evidence="6">
    <location>
        <begin position="34"/>
        <end position="196"/>
    </location>
</feature>
<name>A0A1B9GVN2_9TREE</name>
<evidence type="ECO:0000259" key="6">
    <source>
        <dbReference type="Pfam" id="PF25772"/>
    </source>
</evidence>
<dbReference type="Gene3D" id="1.25.10.10">
    <property type="entry name" value="Leucine-rich Repeat Variant"/>
    <property type="match status" value="1"/>
</dbReference>
<proteinExistence type="inferred from homology"/>
<dbReference type="Proteomes" id="UP000092666">
    <property type="component" value="Unassembled WGS sequence"/>
</dbReference>
<keyword evidence="3" id="KW-0539">Nucleus</keyword>
<feature type="compositionally biased region" description="Basic and acidic residues" evidence="4">
    <location>
        <begin position="1297"/>
        <end position="1312"/>
    </location>
</feature>
<keyword evidence="8" id="KW-1185">Reference proteome</keyword>
<dbReference type="PANTHER" id="PTHR48287:SF1">
    <property type="entry name" value="ARM REPEAT SUPERFAMILY PROTEIN"/>
    <property type="match status" value="1"/>
</dbReference>
<evidence type="ECO:0000256" key="4">
    <source>
        <dbReference type="SAM" id="MobiDB-lite"/>
    </source>
</evidence>
<dbReference type="GO" id="GO:0005634">
    <property type="term" value="C:nucleus"/>
    <property type="evidence" value="ECO:0007669"/>
    <property type="project" value="UniProtKB-SubCell"/>
</dbReference>
<dbReference type="InterPro" id="IPR052087">
    <property type="entry name" value="RRP12"/>
</dbReference>
<dbReference type="InterPro" id="IPR016024">
    <property type="entry name" value="ARM-type_fold"/>
</dbReference>
<reference evidence="7 8" key="1">
    <citation type="submission" date="2013-07" db="EMBL/GenBank/DDBJ databases">
        <title>The Genome Sequence of Cryptococcus heveanensis BCC8398.</title>
        <authorList>
            <consortium name="The Broad Institute Genome Sequencing Platform"/>
            <person name="Cuomo C."/>
            <person name="Litvintseva A."/>
            <person name="Chen Y."/>
            <person name="Heitman J."/>
            <person name="Sun S."/>
            <person name="Springer D."/>
            <person name="Dromer F."/>
            <person name="Young S.K."/>
            <person name="Zeng Q."/>
            <person name="Gargeya S."/>
            <person name="Fitzgerald M."/>
            <person name="Abouelleil A."/>
            <person name="Alvarado L."/>
            <person name="Berlin A.M."/>
            <person name="Chapman S.B."/>
            <person name="Dewar J."/>
            <person name="Goldberg J."/>
            <person name="Griggs A."/>
            <person name="Gujja S."/>
            <person name="Hansen M."/>
            <person name="Howarth C."/>
            <person name="Imamovic A."/>
            <person name="Larimer J."/>
            <person name="McCowan C."/>
            <person name="Murphy C."/>
            <person name="Pearson M."/>
            <person name="Priest M."/>
            <person name="Roberts A."/>
            <person name="Saif S."/>
            <person name="Shea T."/>
            <person name="Sykes S."/>
            <person name="Wortman J."/>
            <person name="Nusbaum C."/>
            <person name="Birren B."/>
        </authorList>
    </citation>
    <scope>NUCLEOTIDE SEQUENCE [LARGE SCALE GENOMIC DNA]</scope>
    <source>
        <strain evidence="7 8">BCC8398</strain>
    </source>
</reference>
<evidence type="ECO:0000259" key="5">
    <source>
        <dbReference type="Pfam" id="PF08161"/>
    </source>
</evidence>
<evidence type="ECO:0000313" key="7">
    <source>
        <dbReference type="EMBL" id="OCF35081.1"/>
    </source>
</evidence>
<sequence>MAAPAQDPPSFSTSLANTRRLTGSSLPHQSKPAQLLVAIESTLSSTLGTSILPHSPTAYFTSLLQCLEKACADEVSGKGDDEEMAETENMGQGALIPATLYLLAIVVPETPSSVVQSKISPVLECLLPLFETALDHPPALRSLLQITTSLILVSSPGLLSSSPLLKKAWNYLLELNLDPRPKVRHLAQEGVRKVLVTPIPPRLTPGAHSYLPRAREWTMNILEEEVRSGGGSKGKKARFADGEDGEGKRAIWVVQGLRGWVAVWGDEQLSALCGVLLSLPPLPHLTPQIYSLLAHLLSPPPADAAGPKPSVLSNLPTILDSLLSSPPGVSDTPTYLSAITSALIKMSLQDDSLLPTYLPKAFNLIFHNILLSPSASPAVLTAAADAVGRQGILRYCIPDEAILSTLTYVRQGSHVPGARKKQKTPFLYKLITSVTEAMNTHALRLPYLFTILTALISRLRLRVLPGDNAQVDPSGCGKTAAEELVLSLVKEVGDLRHQKGFEAKDKVDEVVGMAIEVIGVEGVLSILPLNIEPDASGSAPQPGRAHLLPLIRAKTTNDSLAFFASYFRPLSERLFEKKVAAEDAGRAAEAKVWEVVVGQIWDCFSGFCEMPRDMKAGLTTPFLSLLTSLLYTQPLLLPSLLRGLSLLVSSTKTLLNSTTASEELKKQFGLDQSSAQENMELLKGLAKDMVSVFLNVFSKLPRESRGMVGEVIGLWVGIMTEKDIIETYNTVTTHLSNSLHTQEPPAPGASPISHTMLDLLIIFVPHLPPAQSLALFNAASQSTVLEHKDATVQKKAYRLLKRLLEADKLGKKGKEGLEGFVKKLGEAGEGVGPGAQRDRLQLLAALVESLPKDSLHIIPELLSEAVLGTKEVNERARDAGFDLLVVMGRKMASGGQVKVEGGEAEDDEDMVQGIVQANAEEYLTMVAAGLTGTTPHMISASINALSRLLFEFKDDISESTTSELVSTLNVFLTSKNREIVKSALGFAKVSIVSLPLSVLSPHLPQIVPALLGWVHDHKNHFKSKTVHIFERLIRRFGFDEVYRHAHEMPEERKVLQGIRKRKERAKKKKAARGDDEDDEQKPRTSSGNAFDDILYNSDSDISDDGSDDEGQDAARGANARGRKGQQQQQQQPQQNKKGRQAGAAAGGATYIRNEGDEPMDLLSRSIAGGIATSDPTAQSRRRKPGQDASHFSTDKSGKMVIAESDSDNDNNNGGAANPNAAAGSAYIAGQTSVDGFHRDSRGNLRANKNTKRARQEERDAMSMAMDEDGEGGAGAGTAGNKKLEERRKKRKAMGLGEEFRAKRAGGDIKRNNGPDPYSYVSLGQASAKMKGKGGQRINLTNKKKGSRG</sequence>
<dbReference type="PANTHER" id="PTHR48287">
    <property type="entry name" value="ARM REPEAT SUPERFAMILY PROTEIN"/>
    <property type="match status" value="1"/>
</dbReference>
<evidence type="ECO:0000256" key="1">
    <source>
        <dbReference type="ARBA" id="ARBA00004123"/>
    </source>
</evidence>
<feature type="domain" description="RRP12 HEAT" evidence="5">
    <location>
        <begin position="375"/>
        <end position="699"/>
    </location>
</feature>
<evidence type="ECO:0000256" key="3">
    <source>
        <dbReference type="ARBA" id="ARBA00023242"/>
    </source>
</evidence>
<feature type="compositionally biased region" description="Low complexity" evidence="4">
    <location>
        <begin position="1113"/>
        <end position="1148"/>
    </location>
</feature>
<dbReference type="SUPFAM" id="SSF48371">
    <property type="entry name" value="ARM repeat"/>
    <property type="match status" value="1"/>
</dbReference>
<dbReference type="EMBL" id="KI669500">
    <property type="protein sequence ID" value="OCF35081.1"/>
    <property type="molecule type" value="Genomic_DNA"/>
</dbReference>
<dbReference type="STRING" id="1296120.A0A1B9GVN2"/>
<dbReference type="OrthoDB" id="2192888at2759"/>
<feature type="compositionally biased region" description="Basic residues" evidence="4">
    <location>
        <begin position="1058"/>
        <end position="1070"/>
    </location>
</feature>
<evidence type="ECO:0000256" key="2">
    <source>
        <dbReference type="ARBA" id="ARBA00007690"/>
    </source>
</evidence>
<comment type="subcellular location">
    <subcellularLocation>
        <location evidence="1">Nucleus</location>
    </subcellularLocation>
</comment>
<protein>
    <submittedName>
        <fullName evidence="7">Ribosomal RNA-processing protein 12</fullName>
    </submittedName>
</protein>
<feature type="region of interest" description="Disordered" evidence="4">
    <location>
        <begin position="1"/>
        <end position="28"/>
    </location>
</feature>
<dbReference type="InterPro" id="IPR011989">
    <property type="entry name" value="ARM-like"/>
</dbReference>
<reference evidence="8" key="2">
    <citation type="submission" date="2013-12" db="EMBL/GenBank/DDBJ databases">
        <title>Evolution of pathogenesis and genome organization in the Tremellales.</title>
        <authorList>
            <person name="Cuomo C."/>
            <person name="Litvintseva A."/>
            <person name="Heitman J."/>
            <person name="Chen Y."/>
            <person name="Sun S."/>
            <person name="Springer D."/>
            <person name="Dromer F."/>
            <person name="Young S."/>
            <person name="Zeng Q."/>
            <person name="Chapman S."/>
            <person name="Gujja S."/>
            <person name="Saif S."/>
            <person name="Birren B."/>
        </authorList>
    </citation>
    <scope>NUCLEOTIDE SEQUENCE [LARGE SCALE GENOMIC DNA]</scope>
    <source>
        <strain evidence="8">BCC8398</strain>
    </source>
</reference>
<feature type="compositionally biased region" description="Low complexity" evidence="4">
    <location>
        <begin position="1209"/>
        <end position="1225"/>
    </location>
</feature>
<gene>
    <name evidence="7" type="ORF">I316_03121</name>
</gene>
<comment type="similarity">
    <text evidence="2">Belongs to the RRP12 family.</text>
</comment>
<organism evidence="7 8">
    <name type="scientific">Kwoniella heveanensis BCC8398</name>
    <dbReference type="NCBI Taxonomy" id="1296120"/>
    <lineage>
        <taxon>Eukaryota</taxon>
        <taxon>Fungi</taxon>
        <taxon>Dikarya</taxon>
        <taxon>Basidiomycota</taxon>
        <taxon>Agaricomycotina</taxon>
        <taxon>Tremellomycetes</taxon>
        <taxon>Tremellales</taxon>
        <taxon>Cryptococcaceae</taxon>
        <taxon>Kwoniella</taxon>
    </lineage>
</organism>
<dbReference type="InterPro" id="IPR012978">
    <property type="entry name" value="HEAT_RRP12"/>
</dbReference>
<evidence type="ECO:0000313" key="8">
    <source>
        <dbReference type="Proteomes" id="UP000092666"/>
    </source>
</evidence>
<feature type="compositionally biased region" description="Polar residues" evidence="4">
    <location>
        <begin position="9"/>
        <end position="28"/>
    </location>
</feature>
<accession>A0A1B9GVN2</accession>
<dbReference type="InterPro" id="IPR057860">
    <property type="entry name" value="HEAT_RRP12_N"/>
</dbReference>
<dbReference type="Pfam" id="PF25772">
    <property type="entry name" value="HEAT_RRP12_N"/>
    <property type="match status" value="1"/>
</dbReference>
<feature type="region of interest" description="Disordered" evidence="4">
    <location>
        <begin position="1053"/>
        <end position="1348"/>
    </location>
</feature>